<dbReference type="InterPro" id="IPR050492">
    <property type="entry name" value="Bact_metal-bind_prot9"/>
</dbReference>
<dbReference type="GO" id="GO:0030313">
    <property type="term" value="C:cell envelope"/>
    <property type="evidence" value="ECO:0007669"/>
    <property type="project" value="UniProtKB-SubCell"/>
</dbReference>
<accession>A0A2I1ILH0</accession>
<dbReference type="InterPro" id="IPR006127">
    <property type="entry name" value="ZnuA-like"/>
</dbReference>
<dbReference type="PANTHER" id="PTHR42953:SF1">
    <property type="entry name" value="METAL-BINDING PROTEIN HI_0362-RELATED"/>
    <property type="match status" value="1"/>
</dbReference>
<dbReference type="EMBL" id="PKKO01000005">
    <property type="protein sequence ID" value="PKY71963.1"/>
    <property type="molecule type" value="Genomic_DNA"/>
</dbReference>
<dbReference type="AlphaFoldDB" id="A0A2I1ILH0"/>
<comment type="caution">
    <text evidence="5">The sequence shown here is derived from an EMBL/GenBank/DDBJ whole genome shotgun (WGS) entry which is preliminary data.</text>
</comment>
<keyword evidence="6" id="KW-1185">Reference proteome</keyword>
<dbReference type="Gene3D" id="3.40.50.1980">
    <property type="entry name" value="Nitrogenase molybdenum iron protein domain"/>
    <property type="match status" value="2"/>
</dbReference>
<dbReference type="PANTHER" id="PTHR42953">
    <property type="entry name" value="HIGH-AFFINITY ZINC UPTAKE SYSTEM PROTEIN ZNUA-RELATED"/>
    <property type="match status" value="1"/>
</dbReference>
<dbReference type="GO" id="GO:0030001">
    <property type="term" value="P:metal ion transport"/>
    <property type="evidence" value="ECO:0007669"/>
    <property type="project" value="InterPro"/>
</dbReference>
<organism evidence="5 6">
    <name type="scientific">Winkia neuii</name>
    <dbReference type="NCBI Taxonomy" id="33007"/>
    <lineage>
        <taxon>Bacteria</taxon>
        <taxon>Bacillati</taxon>
        <taxon>Actinomycetota</taxon>
        <taxon>Actinomycetes</taxon>
        <taxon>Actinomycetales</taxon>
        <taxon>Actinomycetaceae</taxon>
        <taxon>Winkia</taxon>
    </lineage>
</organism>
<sequence>MLALSLAGCGATDGGKKDTANKKDKNQVNVVATTTQICDYVTQIAGSKDADSQLALKKTDASGKVSNLGADPAKAKTTISLNCLLAPNASAHEHDMTTAQSKALSEADVMLVNGVDLEHFLDGAVKATGFKGTMGVTSGVLTSKEVGGKMADAEKTLPYKIDRGVEKVNVRKWPFPPENGEPAEFEYDPHVWTSPKNTMVQVKNIGAILSKASPENKAIFDKHVEKYTKTLADLDKWVKDSIDTVDPAHRVLFTSHDAFGYFSKDYGIKFIGAALSDFSDQQDATADHIQKAAADVKKSGAVALFAENSNNSKSIEAVAKAAGVKAIIGDDALYGDSLGPAGSAGETYIGSITHNVTGLVKAWDGKAADMPASLK</sequence>
<comment type="subcellular location">
    <subcellularLocation>
        <location evidence="1">Cell envelope</location>
    </subcellularLocation>
</comment>
<keyword evidence="4" id="KW-0732">Signal</keyword>
<dbReference type="GO" id="GO:0046872">
    <property type="term" value="F:metal ion binding"/>
    <property type="evidence" value="ECO:0007669"/>
    <property type="project" value="UniProtKB-KW"/>
</dbReference>
<protein>
    <submittedName>
        <fullName evidence="5">Zinc ABC transporter substrate-binding protein</fullName>
    </submittedName>
</protein>
<evidence type="ECO:0000256" key="3">
    <source>
        <dbReference type="ARBA" id="ARBA00022723"/>
    </source>
</evidence>
<evidence type="ECO:0000256" key="4">
    <source>
        <dbReference type="ARBA" id="ARBA00022729"/>
    </source>
</evidence>
<keyword evidence="2" id="KW-0813">Transport</keyword>
<dbReference type="SUPFAM" id="SSF53807">
    <property type="entry name" value="Helical backbone' metal receptor"/>
    <property type="match status" value="1"/>
</dbReference>
<dbReference type="RefSeq" id="WP_051141903.1">
    <property type="nucleotide sequence ID" value="NZ_JASOXK010000006.1"/>
</dbReference>
<dbReference type="GeneID" id="35866933"/>
<dbReference type="Proteomes" id="UP000235122">
    <property type="component" value="Unassembled WGS sequence"/>
</dbReference>
<name>A0A2I1ILH0_9ACTO</name>
<proteinExistence type="predicted"/>
<keyword evidence="3" id="KW-0479">Metal-binding</keyword>
<reference evidence="5 6" key="1">
    <citation type="submission" date="2017-12" db="EMBL/GenBank/DDBJ databases">
        <title>Phylogenetic diversity of female urinary microbiome.</title>
        <authorList>
            <person name="Thomas-White K."/>
            <person name="Wolfe A.J."/>
        </authorList>
    </citation>
    <scope>NUCLEOTIDE SEQUENCE [LARGE SCALE GENOMIC DNA]</scope>
    <source>
        <strain evidence="5 6">UMB0402</strain>
    </source>
</reference>
<evidence type="ECO:0000256" key="2">
    <source>
        <dbReference type="ARBA" id="ARBA00022448"/>
    </source>
</evidence>
<dbReference type="STRING" id="33007.HMPREF3198_02129"/>
<evidence type="ECO:0000313" key="5">
    <source>
        <dbReference type="EMBL" id="PKY71963.1"/>
    </source>
</evidence>
<dbReference type="Pfam" id="PF01297">
    <property type="entry name" value="ZnuA"/>
    <property type="match status" value="1"/>
</dbReference>
<evidence type="ECO:0000313" key="6">
    <source>
        <dbReference type="Proteomes" id="UP000235122"/>
    </source>
</evidence>
<gene>
    <name evidence="5" type="ORF">CYJ19_09460</name>
</gene>
<evidence type="ECO:0000256" key="1">
    <source>
        <dbReference type="ARBA" id="ARBA00004196"/>
    </source>
</evidence>